<gene>
    <name evidence="6" type="primary">pxpB</name>
    <name evidence="6" type="ORF">JM658_05235</name>
</gene>
<evidence type="ECO:0000256" key="2">
    <source>
        <dbReference type="ARBA" id="ARBA00022801"/>
    </source>
</evidence>
<dbReference type="Gene3D" id="2.40.100.10">
    <property type="entry name" value="Cyclophilin-like"/>
    <property type="match status" value="1"/>
</dbReference>
<dbReference type="SUPFAM" id="SSF50891">
    <property type="entry name" value="Cyclophilin-like"/>
    <property type="match status" value="1"/>
</dbReference>
<evidence type="ECO:0000259" key="5">
    <source>
        <dbReference type="SMART" id="SM00796"/>
    </source>
</evidence>
<keyword evidence="3" id="KW-0067">ATP-binding</keyword>
<accession>A0ABS9J1C6</accession>
<dbReference type="SUPFAM" id="SSF160467">
    <property type="entry name" value="PH0987 N-terminal domain-like"/>
    <property type="match status" value="1"/>
</dbReference>
<dbReference type="SMART" id="SM00796">
    <property type="entry name" value="AHS1"/>
    <property type="match status" value="1"/>
</dbReference>
<dbReference type="Pfam" id="PF02682">
    <property type="entry name" value="CT_C_D"/>
    <property type="match status" value="1"/>
</dbReference>
<keyword evidence="4" id="KW-0812">Transmembrane</keyword>
<feature type="domain" description="Carboxyltransferase" evidence="5">
    <location>
        <begin position="6"/>
        <end position="204"/>
    </location>
</feature>
<dbReference type="EMBL" id="JAETXX010000002">
    <property type="protein sequence ID" value="MCF8714227.1"/>
    <property type="molecule type" value="Genomic_DNA"/>
</dbReference>
<dbReference type="InterPro" id="IPR029000">
    <property type="entry name" value="Cyclophilin-like_dom_sf"/>
</dbReference>
<proteinExistence type="predicted"/>
<dbReference type="InterPro" id="IPR003833">
    <property type="entry name" value="CT_C_D"/>
</dbReference>
<dbReference type="PANTHER" id="PTHR34698">
    <property type="entry name" value="5-OXOPROLINASE SUBUNIT B"/>
    <property type="match status" value="1"/>
</dbReference>
<evidence type="ECO:0000313" key="7">
    <source>
        <dbReference type="Proteomes" id="UP000829517"/>
    </source>
</evidence>
<dbReference type="PANTHER" id="PTHR34698:SF2">
    <property type="entry name" value="5-OXOPROLINASE SUBUNIT B"/>
    <property type="match status" value="1"/>
</dbReference>
<dbReference type="Proteomes" id="UP000829517">
    <property type="component" value="Unassembled WGS sequence"/>
</dbReference>
<sequence length="244" mass="27941">MDKFKLEYRRFGNKALLIEWPRMVNESILNDIIKFKKLILENLDAYELIPAYNSLTIISSEEIDHDSLVKKLKEIYKQNYTQAKIQRKLWHIPVCYDTEFGIDMEDYSLSKKMSIEKIIDLHVAPLYTIYCIGFLPGFMYLGGLNKALHHPRRDTPRLQIPQGSVGIGGEQTGVYPQVSPGGWNIIGNSPVKIFNAANENPCGVSVGDKIKFYSIDKAEHELITIQVDANIFHLKTYELDDTSK</sequence>
<name>A0ABS9J1C6_9FLAO</name>
<keyword evidence="4" id="KW-0472">Membrane</keyword>
<protein>
    <submittedName>
        <fullName evidence="6">5-oxoprolinase subunit PxpB</fullName>
        <ecNumber evidence="6">3.5.2.9</ecNumber>
    </submittedName>
</protein>
<organism evidence="6 7">
    <name type="scientific">Joostella atrarenae</name>
    <dbReference type="NCBI Taxonomy" id="679257"/>
    <lineage>
        <taxon>Bacteria</taxon>
        <taxon>Pseudomonadati</taxon>
        <taxon>Bacteroidota</taxon>
        <taxon>Flavobacteriia</taxon>
        <taxon>Flavobacteriales</taxon>
        <taxon>Flavobacteriaceae</taxon>
        <taxon>Joostella</taxon>
    </lineage>
</organism>
<keyword evidence="2 6" id="KW-0378">Hydrolase</keyword>
<evidence type="ECO:0000256" key="1">
    <source>
        <dbReference type="ARBA" id="ARBA00022741"/>
    </source>
</evidence>
<evidence type="ECO:0000256" key="4">
    <source>
        <dbReference type="SAM" id="Phobius"/>
    </source>
</evidence>
<dbReference type="EC" id="3.5.2.9" evidence="6"/>
<dbReference type="GO" id="GO:0017168">
    <property type="term" value="F:5-oxoprolinase (ATP-hydrolyzing) activity"/>
    <property type="evidence" value="ECO:0007669"/>
    <property type="project" value="UniProtKB-EC"/>
</dbReference>
<evidence type="ECO:0000313" key="6">
    <source>
        <dbReference type="EMBL" id="MCF8714227.1"/>
    </source>
</evidence>
<dbReference type="Gene3D" id="3.30.1360.40">
    <property type="match status" value="1"/>
</dbReference>
<comment type="caution">
    <text evidence="6">The sequence shown here is derived from an EMBL/GenBank/DDBJ whole genome shotgun (WGS) entry which is preliminary data.</text>
</comment>
<keyword evidence="7" id="KW-1185">Reference proteome</keyword>
<evidence type="ECO:0000256" key="3">
    <source>
        <dbReference type="ARBA" id="ARBA00022840"/>
    </source>
</evidence>
<dbReference type="NCBIfam" id="TIGR00370">
    <property type="entry name" value="5-oxoprolinase subunit PxpB"/>
    <property type="match status" value="1"/>
</dbReference>
<feature type="transmembrane region" description="Helical" evidence="4">
    <location>
        <begin position="121"/>
        <end position="143"/>
    </location>
</feature>
<keyword evidence="4" id="KW-1133">Transmembrane helix</keyword>
<reference evidence="6 7" key="1">
    <citation type="submission" date="2021-01" db="EMBL/GenBank/DDBJ databases">
        <title>Genome sequencing of Joostella atrarenae M1-2 (= KCTC 23194).</title>
        <authorList>
            <person name="Zakaria M.R."/>
            <person name="Lam M.Q."/>
            <person name="Chong C.S."/>
        </authorList>
    </citation>
    <scope>NUCLEOTIDE SEQUENCE [LARGE SCALE GENOMIC DNA]</scope>
    <source>
        <strain evidence="6 7">M1-2</strain>
    </source>
</reference>
<dbReference type="InterPro" id="IPR010016">
    <property type="entry name" value="PxpB"/>
</dbReference>
<dbReference type="RefSeq" id="WP_236958189.1">
    <property type="nucleotide sequence ID" value="NZ_JAETXX010000002.1"/>
</dbReference>
<keyword evidence="1" id="KW-0547">Nucleotide-binding</keyword>